<dbReference type="GeneID" id="77924900"/>
<sequence>MSNTEVRMIVMKQSSHGDLEENASVEVNTLLTAVGYDLAKGPVDAVRVLSREETTGDLHSFVQDVIEDMDTLGYNLTMGHAWAVSREYPGVSGEALRELDEHTKTRAQIFMRMLIDLKDKPQELLANMVAAFILGTVESALDDPELADSLEDWQSGLKAANGDTGPLSTPNGNGSE</sequence>
<evidence type="ECO:0000256" key="1">
    <source>
        <dbReference type="SAM" id="MobiDB-lite"/>
    </source>
</evidence>
<feature type="compositionally biased region" description="Polar residues" evidence="1">
    <location>
        <begin position="166"/>
        <end position="176"/>
    </location>
</feature>
<dbReference type="KEGG" id="vg:77924900"/>
<evidence type="ECO:0000313" key="2">
    <source>
        <dbReference type="EMBL" id="QHB37509.1"/>
    </source>
</evidence>
<reference evidence="2 3" key="1">
    <citation type="submission" date="2019-12" db="EMBL/GenBank/DDBJ databases">
        <authorList>
            <person name="Ayuk M.A."/>
            <person name="Robinson C.J."/>
            <person name="Anderson W.A."/>
            <person name="Ullah H."/>
            <person name="Gugssa A."/>
            <person name="Somiranjan G."/>
            <person name="Allen A."/>
            <person name="Lourds M.F."/>
            <person name="Quagraine B.K."/>
            <person name="Smith M."/>
            <person name="Moore M."/>
            <person name="Oliver J."/>
            <person name="Irabor E."/>
            <person name="Roy S.D."/>
            <person name="Bassey G."/>
            <person name="Louis B.N."/>
            <person name="Adu D."/>
            <person name="Akhimien C.E."/>
            <person name="Annor K."/>
            <person name="Archibald A."/>
            <person name="Ashagre K.C."/>
            <person name="Baity M.R."/>
            <person name="Barnes K.J."/>
            <person name="Barrios L.E."/>
            <person name="Black A.C."/>
            <person name="Bowen'Kauth M.S."/>
            <person name="Bowman K.N."/>
            <person name="Breaux D.L."/>
            <person name="Brooks J.A."/>
            <person name="Bwayili H.A."/>
            <person name="Caine T."/>
            <person name="Williams A.Y."/>
            <person name="Norris L.J."/>
            <person name="Nwozo E.O."/>
            <person name="Prosper P.L."/>
            <person name="Rankin N.A."/>
            <person name="Richardson K.M."/>
            <person name="Robinson D.M."/>
            <person name="Salters D.J."/>
            <person name="Savage M.A."/>
            <person name="Solomon S.M."/>
            <person name="Williams L.R."/>
            <person name="Curtis N."/>
            <person name="Garlena R.A."/>
            <person name="Russell D.A."/>
            <person name="Pope W.H."/>
            <person name="Jacobs-Sera D."/>
            <person name="Hatfull G.F."/>
        </authorList>
    </citation>
    <scope>NUCLEOTIDE SEQUENCE [LARGE SCALE GENOMIC DNA]</scope>
</reference>
<keyword evidence="3" id="KW-1185">Reference proteome</keyword>
<organism evidence="2 3">
    <name type="scientific">Mycobacterium phage Onyinye</name>
    <dbReference type="NCBI Taxonomy" id="2686235"/>
    <lineage>
        <taxon>Viruses</taxon>
        <taxon>Duplodnaviria</taxon>
        <taxon>Heunggongvirae</taxon>
        <taxon>Uroviricota</taxon>
        <taxon>Caudoviricetes</taxon>
        <taxon>Onyinyevirus</taxon>
        <taxon>Onyinyevirus onyinye</taxon>
    </lineage>
</organism>
<accession>A0A6B9LJH3</accession>
<feature type="region of interest" description="Disordered" evidence="1">
    <location>
        <begin position="152"/>
        <end position="176"/>
    </location>
</feature>
<name>A0A6B9LJH3_9CAUD</name>
<dbReference type="Proteomes" id="UP000463915">
    <property type="component" value="Segment"/>
</dbReference>
<gene>
    <name evidence="2" type="primary">106</name>
    <name evidence="2" type="ORF">SEA_ONYINYE_106</name>
</gene>
<dbReference type="EMBL" id="MN813687">
    <property type="protein sequence ID" value="QHB37509.1"/>
    <property type="molecule type" value="Genomic_DNA"/>
</dbReference>
<protein>
    <submittedName>
        <fullName evidence="2">Uncharacterized protein</fullName>
    </submittedName>
</protein>
<dbReference type="RefSeq" id="YP_010649355.1">
    <property type="nucleotide sequence ID" value="NC_070765.1"/>
</dbReference>
<proteinExistence type="predicted"/>
<evidence type="ECO:0000313" key="3">
    <source>
        <dbReference type="Proteomes" id="UP000463915"/>
    </source>
</evidence>